<dbReference type="Gene3D" id="2.70.98.10">
    <property type="match status" value="1"/>
</dbReference>
<dbReference type="CDD" id="cd09019">
    <property type="entry name" value="galactose_mutarotase_like"/>
    <property type="match status" value="1"/>
</dbReference>
<evidence type="ECO:0000256" key="2">
    <source>
        <dbReference type="ARBA" id="ARBA00023235"/>
    </source>
</evidence>
<dbReference type="EMBL" id="KV425908">
    <property type="protein sequence ID" value="KZV99630.1"/>
    <property type="molecule type" value="Genomic_DNA"/>
</dbReference>
<dbReference type="GO" id="GO:0033499">
    <property type="term" value="P:galactose catabolic process via UDP-galactose, Leloir pathway"/>
    <property type="evidence" value="ECO:0007669"/>
    <property type="project" value="TreeGrafter"/>
</dbReference>
<dbReference type="OrthoDB" id="274691at2759"/>
<evidence type="ECO:0000256" key="1">
    <source>
        <dbReference type="ARBA" id="ARBA00006206"/>
    </source>
</evidence>
<dbReference type="PANTHER" id="PTHR10091">
    <property type="entry name" value="ALDOSE-1-EPIMERASE"/>
    <property type="match status" value="1"/>
</dbReference>
<keyword evidence="4" id="KW-0732">Signal</keyword>
<dbReference type="InterPro" id="IPR008183">
    <property type="entry name" value="Aldose_1/G6P_1-epimerase"/>
</dbReference>
<evidence type="ECO:0000256" key="4">
    <source>
        <dbReference type="SAM" id="SignalP"/>
    </source>
</evidence>
<evidence type="ECO:0000313" key="5">
    <source>
        <dbReference type="EMBL" id="KZV99630.1"/>
    </source>
</evidence>
<dbReference type="Proteomes" id="UP000077266">
    <property type="component" value="Unassembled WGS sequence"/>
</dbReference>
<organism evidence="5 6">
    <name type="scientific">Exidia glandulosa HHB12029</name>
    <dbReference type="NCBI Taxonomy" id="1314781"/>
    <lineage>
        <taxon>Eukaryota</taxon>
        <taxon>Fungi</taxon>
        <taxon>Dikarya</taxon>
        <taxon>Basidiomycota</taxon>
        <taxon>Agaricomycotina</taxon>
        <taxon>Agaricomycetes</taxon>
        <taxon>Auriculariales</taxon>
        <taxon>Exidiaceae</taxon>
        <taxon>Exidia</taxon>
    </lineage>
</organism>
<dbReference type="AlphaFoldDB" id="A0A165MQZ4"/>
<dbReference type="InterPro" id="IPR014718">
    <property type="entry name" value="GH-type_carb-bd"/>
</dbReference>
<dbReference type="GO" id="GO:0030246">
    <property type="term" value="F:carbohydrate binding"/>
    <property type="evidence" value="ECO:0007669"/>
    <property type="project" value="InterPro"/>
</dbReference>
<dbReference type="GO" id="GO:0004034">
    <property type="term" value="F:aldose 1-epimerase activity"/>
    <property type="evidence" value="ECO:0007669"/>
    <property type="project" value="TreeGrafter"/>
</dbReference>
<dbReference type="InParanoid" id="A0A165MQZ4"/>
<name>A0A165MQZ4_EXIGL</name>
<feature type="signal peptide" evidence="4">
    <location>
        <begin position="1"/>
        <end position="16"/>
    </location>
</feature>
<accession>A0A165MQZ4</accession>
<evidence type="ECO:0000256" key="3">
    <source>
        <dbReference type="ARBA" id="ARBA00023277"/>
    </source>
</evidence>
<dbReference type="GO" id="GO:0006006">
    <property type="term" value="P:glucose metabolic process"/>
    <property type="evidence" value="ECO:0007669"/>
    <property type="project" value="TreeGrafter"/>
</dbReference>
<evidence type="ECO:0000313" key="6">
    <source>
        <dbReference type="Proteomes" id="UP000077266"/>
    </source>
</evidence>
<proteinExistence type="inferred from homology"/>
<dbReference type="PANTHER" id="PTHR10091:SF6">
    <property type="entry name" value="1-EPIMERASE, PUTATIVE (AFU_ORTHOLOGUE AFUA_3G13240)-RELATED"/>
    <property type="match status" value="1"/>
</dbReference>
<sequence length="370" mass="40491">MMLFHALALFAPLALAAKTPGLLEPITIVSPDASAKATFIRFGATLTSFWTRDKFGAFRDIHLGFDETSLYESDAKGHPYFGAVVGRYANRIKNGTFTLDGKTFNISKNEHDGLNTLHGGFVGYDRRNWTVSSRTASSVSFSLVDPSGTEGFPGTVKTTVTYTLSAHSTFHITMKSSADTRTPIMLSGHHYWNLEAYAESQDLVGHVGQWAASKVIDADSLLIPTGDLIDVTGNALDFRKATSVGVALENGVWCGPGCTGFDNAWVYDNNDGKKPIFSLWSVNSGIRMDVTTNQPALQIYTCNGIWSATNPIPRKKSQGKGHYVNHSCIVVEQESWIDAINNPQWGIDQIYGPGKDYVWDATYAFSVVKH</sequence>
<feature type="chain" id="PRO_5007862694" evidence="4">
    <location>
        <begin position="17"/>
        <end position="370"/>
    </location>
</feature>
<keyword evidence="6" id="KW-1185">Reference proteome</keyword>
<reference evidence="5 6" key="1">
    <citation type="journal article" date="2016" name="Mol. Biol. Evol.">
        <title>Comparative Genomics of Early-Diverging Mushroom-Forming Fungi Provides Insights into the Origins of Lignocellulose Decay Capabilities.</title>
        <authorList>
            <person name="Nagy L.G."/>
            <person name="Riley R."/>
            <person name="Tritt A."/>
            <person name="Adam C."/>
            <person name="Daum C."/>
            <person name="Floudas D."/>
            <person name="Sun H."/>
            <person name="Yadav J.S."/>
            <person name="Pangilinan J."/>
            <person name="Larsson K.H."/>
            <person name="Matsuura K."/>
            <person name="Barry K."/>
            <person name="Labutti K."/>
            <person name="Kuo R."/>
            <person name="Ohm R.A."/>
            <person name="Bhattacharya S.S."/>
            <person name="Shirouzu T."/>
            <person name="Yoshinaga Y."/>
            <person name="Martin F.M."/>
            <person name="Grigoriev I.V."/>
            <person name="Hibbett D.S."/>
        </authorList>
    </citation>
    <scope>NUCLEOTIDE SEQUENCE [LARGE SCALE GENOMIC DNA]</scope>
    <source>
        <strain evidence="5 6">HHB12029</strain>
    </source>
</reference>
<gene>
    <name evidence="5" type="ORF">EXIGLDRAFT_668303</name>
</gene>
<dbReference type="SUPFAM" id="SSF74650">
    <property type="entry name" value="Galactose mutarotase-like"/>
    <property type="match status" value="1"/>
</dbReference>
<protein>
    <submittedName>
        <fullName evidence="5">Galactose mutarotase-like protein</fullName>
    </submittedName>
</protein>
<dbReference type="InterPro" id="IPR047215">
    <property type="entry name" value="Galactose_mutarotase-like"/>
</dbReference>
<dbReference type="Pfam" id="PF01263">
    <property type="entry name" value="Aldose_epim"/>
    <property type="match status" value="1"/>
</dbReference>
<keyword evidence="3" id="KW-0119">Carbohydrate metabolism</keyword>
<dbReference type="InterPro" id="IPR011013">
    <property type="entry name" value="Gal_mutarotase_sf_dom"/>
</dbReference>
<comment type="similarity">
    <text evidence="1">Belongs to the aldose epimerase family.</text>
</comment>
<keyword evidence="2" id="KW-0413">Isomerase</keyword>
<dbReference type="STRING" id="1314781.A0A165MQZ4"/>